<dbReference type="GO" id="GO:0008289">
    <property type="term" value="F:lipid binding"/>
    <property type="evidence" value="ECO:0007669"/>
    <property type="project" value="InterPro"/>
</dbReference>
<dbReference type="PANTHER" id="PTHR45932">
    <property type="entry name" value="PATELLIN-1"/>
    <property type="match status" value="1"/>
</dbReference>
<feature type="region of interest" description="Disordered" evidence="4">
    <location>
        <begin position="1"/>
        <end position="34"/>
    </location>
</feature>
<name>A0A8X7VKQ1_BRACI</name>
<evidence type="ECO:0000256" key="3">
    <source>
        <dbReference type="ARBA" id="ARBA00023136"/>
    </source>
</evidence>
<feature type="domain" description="CRAL/TRIO N-terminal" evidence="5">
    <location>
        <begin position="90"/>
        <end position="115"/>
    </location>
</feature>
<dbReference type="InterPro" id="IPR011074">
    <property type="entry name" value="CRAL/TRIO_N_dom"/>
</dbReference>
<dbReference type="OrthoDB" id="1746414at2759"/>
<evidence type="ECO:0000256" key="2">
    <source>
        <dbReference type="ARBA" id="ARBA00022448"/>
    </source>
</evidence>
<proteinExistence type="predicted"/>
<keyword evidence="2" id="KW-0813">Transport</keyword>
<dbReference type="EMBL" id="JAAMPC010000005">
    <property type="protein sequence ID" value="KAG2313160.1"/>
    <property type="molecule type" value="Genomic_DNA"/>
</dbReference>
<keyword evidence="7" id="KW-1185">Reference proteome</keyword>
<dbReference type="SUPFAM" id="SSF46938">
    <property type="entry name" value="CRAL/TRIO N-terminal domain"/>
    <property type="match status" value="1"/>
</dbReference>
<dbReference type="AlphaFoldDB" id="A0A8X7VKQ1"/>
<protein>
    <recommendedName>
        <fullName evidence="5">CRAL/TRIO N-terminal domain-containing protein</fullName>
    </recommendedName>
</protein>
<evidence type="ECO:0000256" key="1">
    <source>
        <dbReference type="ARBA" id="ARBA00004370"/>
    </source>
</evidence>
<evidence type="ECO:0000256" key="4">
    <source>
        <dbReference type="SAM" id="MobiDB-lite"/>
    </source>
</evidence>
<keyword evidence="3" id="KW-0472">Membrane</keyword>
<evidence type="ECO:0000259" key="5">
    <source>
        <dbReference type="SMART" id="SM01100"/>
    </source>
</evidence>
<dbReference type="Proteomes" id="UP000886595">
    <property type="component" value="Unassembled WGS sequence"/>
</dbReference>
<dbReference type="GO" id="GO:0016020">
    <property type="term" value="C:membrane"/>
    <property type="evidence" value="ECO:0007669"/>
    <property type="project" value="UniProtKB-SubCell"/>
</dbReference>
<comment type="caution">
    <text evidence="6">The sequence shown here is derived from an EMBL/GenBank/DDBJ whole genome shotgun (WGS) entry which is preliminary data.</text>
</comment>
<reference evidence="6 7" key="1">
    <citation type="submission" date="2020-02" db="EMBL/GenBank/DDBJ databases">
        <authorList>
            <person name="Ma Q."/>
            <person name="Huang Y."/>
            <person name="Song X."/>
            <person name="Pei D."/>
        </authorList>
    </citation>
    <scope>NUCLEOTIDE SEQUENCE [LARGE SCALE GENOMIC DNA]</scope>
    <source>
        <strain evidence="6">Sxm20200214</strain>
        <tissue evidence="6">Leaf</tissue>
    </source>
</reference>
<dbReference type="PANTHER" id="PTHR45932:SF28">
    <property type="entry name" value="PATELLIN-1"/>
    <property type="match status" value="1"/>
</dbReference>
<evidence type="ECO:0000313" key="6">
    <source>
        <dbReference type="EMBL" id="KAG2313160.1"/>
    </source>
</evidence>
<dbReference type="InterPro" id="IPR044834">
    <property type="entry name" value="PATL"/>
</dbReference>
<organism evidence="6 7">
    <name type="scientific">Brassica carinata</name>
    <name type="common">Ethiopian mustard</name>
    <name type="synonym">Abyssinian cabbage</name>
    <dbReference type="NCBI Taxonomy" id="52824"/>
    <lineage>
        <taxon>Eukaryota</taxon>
        <taxon>Viridiplantae</taxon>
        <taxon>Streptophyta</taxon>
        <taxon>Embryophyta</taxon>
        <taxon>Tracheophyta</taxon>
        <taxon>Spermatophyta</taxon>
        <taxon>Magnoliopsida</taxon>
        <taxon>eudicotyledons</taxon>
        <taxon>Gunneridae</taxon>
        <taxon>Pentapetalae</taxon>
        <taxon>rosids</taxon>
        <taxon>malvids</taxon>
        <taxon>Brassicales</taxon>
        <taxon>Brassicaceae</taxon>
        <taxon>Brassiceae</taxon>
        <taxon>Brassica</taxon>
    </lineage>
</organism>
<dbReference type="SMART" id="SM01100">
    <property type="entry name" value="CRAL_TRIO_N"/>
    <property type="match status" value="1"/>
</dbReference>
<comment type="subcellular location">
    <subcellularLocation>
        <location evidence="1">Membrane</location>
    </subcellularLocation>
</comment>
<dbReference type="Pfam" id="PF03765">
    <property type="entry name" value="CRAL_TRIO_N"/>
    <property type="match status" value="1"/>
</dbReference>
<gene>
    <name evidence="6" type="ORF">Bca52824_024717</name>
</gene>
<accession>A0A8X7VKQ1</accession>
<dbReference type="Gene3D" id="1.10.8.20">
    <property type="entry name" value="N-terminal domain of phosphatidylinositol transfer protein sec14p"/>
    <property type="match status" value="1"/>
</dbReference>
<evidence type="ECO:0000313" key="7">
    <source>
        <dbReference type="Proteomes" id="UP000886595"/>
    </source>
</evidence>
<dbReference type="InterPro" id="IPR036273">
    <property type="entry name" value="CRAL/TRIO_N_dom_sf"/>
</dbReference>
<sequence length="125" mass="13370">MTGGSVETKSEEKEVVPATVTTTEKASGAEEDGTKTVEAIEESIVSVTPPESSAAPVVVETERAVAPEPEPVEPEEVSIYGVPLLQDERSDTILLKFLRARDFKVKEALTMLKTPSSGARSNQIL</sequence>